<proteinExistence type="inferred from homology"/>
<dbReference type="VEuPathDB" id="FungiDB:I7I52_03921"/>
<dbReference type="OrthoDB" id="691673at2759"/>
<dbReference type="GO" id="GO:0008483">
    <property type="term" value="F:transaminase activity"/>
    <property type="evidence" value="ECO:0007669"/>
    <property type="project" value="UniProtKB-KW"/>
</dbReference>
<comment type="caution">
    <text evidence="9">The sequence shown here is derived from an EMBL/GenBank/DDBJ whole genome shotgun (WGS) entry which is preliminary data.</text>
</comment>
<dbReference type="Gene3D" id="3.40.640.10">
    <property type="entry name" value="Type I PLP-dependent aspartate aminotransferase-like (Major domain)"/>
    <property type="match status" value="1"/>
</dbReference>
<dbReference type="GO" id="GO:1901605">
    <property type="term" value="P:alpha-amino acid metabolic process"/>
    <property type="evidence" value="ECO:0007669"/>
    <property type="project" value="TreeGrafter"/>
</dbReference>
<evidence type="ECO:0000256" key="3">
    <source>
        <dbReference type="ARBA" id="ARBA00022576"/>
    </source>
</evidence>
<accession>A0A8H7ZBK7</accession>
<keyword evidence="5" id="KW-0663">Pyridoxal phosphate</keyword>
<reference evidence="9 10" key="1">
    <citation type="submission" date="2021-01" db="EMBL/GenBank/DDBJ databases">
        <title>Chromosome-level genome assembly of a human fungal pathogen reveals clustering of transcriptionally co-regulated genes.</title>
        <authorList>
            <person name="Voorhies M."/>
            <person name="Cohen S."/>
            <person name="Shea T.P."/>
            <person name="Petrus S."/>
            <person name="Munoz J.F."/>
            <person name="Poplawski S."/>
            <person name="Goldman W.E."/>
            <person name="Michael T."/>
            <person name="Cuomo C.A."/>
            <person name="Sil A."/>
            <person name="Beyhan S."/>
        </authorList>
    </citation>
    <scope>NUCLEOTIDE SEQUENCE [LARGE SCALE GENOMIC DNA]</scope>
    <source>
        <strain evidence="9 10">G184AR</strain>
    </source>
</reference>
<evidence type="ECO:0000256" key="6">
    <source>
        <dbReference type="SAM" id="MobiDB-lite"/>
    </source>
</evidence>
<dbReference type="Pfam" id="PF00155">
    <property type="entry name" value="Aminotran_1_2"/>
    <property type="match status" value="1"/>
</dbReference>
<evidence type="ECO:0000313" key="9">
    <source>
        <dbReference type="EMBL" id="KAG5305307.1"/>
    </source>
</evidence>
<protein>
    <submittedName>
        <fullName evidence="9">Aromatic amino acid aminotransferase</fullName>
    </submittedName>
</protein>
<name>A0A8H7ZBK7_AJECA</name>
<organism evidence="9 10">
    <name type="scientific">Ajellomyces capsulatus</name>
    <name type="common">Darling's disease fungus</name>
    <name type="synonym">Histoplasma capsulatum</name>
    <dbReference type="NCBI Taxonomy" id="5037"/>
    <lineage>
        <taxon>Eukaryota</taxon>
        <taxon>Fungi</taxon>
        <taxon>Dikarya</taxon>
        <taxon>Ascomycota</taxon>
        <taxon>Pezizomycotina</taxon>
        <taxon>Eurotiomycetes</taxon>
        <taxon>Eurotiomycetidae</taxon>
        <taxon>Onygenales</taxon>
        <taxon>Ajellomycetaceae</taxon>
        <taxon>Histoplasma</taxon>
    </lineage>
</organism>
<feature type="region of interest" description="Disordered" evidence="6">
    <location>
        <begin position="534"/>
        <end position="557"/>
    </location>
</feature>
<dbReference type="CDD" id="cd00609">
    <property type="entry name" value="AAT_like"/>
    <property type="match status" value="1"/>
</dbReference>
<dbReference type="SUPFAM" id="SSF53383">
    <property type="entry name" value="PLP-dependent transferases"/>
    <property type="match status" value="1"/>
</dbReference>
<feature type="signal peptide" evidence="7">
    <location>
        <begin position="1"/>
        <end position="25"/>
    </location>
</feature>
<dbReference type="GO" id="GO:0030170">
    <property type="term" value="F:pyridoxal phosphate binding"/>
    <property type="evidence" value="ECO:0007669"/>
    <property type="project" value="InterPro"/>
</dbReference>
<dbReference type="PANTHER" id="PTHR42790:SF1">
    <property type="entry name" value="AROMATIC AMINO ACID AMINOTRANSFERASE, HYPOTHETICAL (EUROFUNG)"/>
    <property type="match status" value="1"/>
</dbReference>
<keyword evidence="3 9" id="KW-0032">Aminotransferase</keyword>
<gene>
    <name evidence="9" type="ORF">I7I52_03921</name>
</gene>
<dbReference type="EMBL" id="JAEVHI010000001">
    <property type="protein sequence ID" value="KAG5305307.1"/>
    <property type="molecule type" value="Genomic_DNA"/>
</dbReference>
<feature type="chain" id="PRO_5034504086" evidence="7">
    <location>
        <begin position="26"/>
        <end position="686"/>
    </location>
</feature>
<evidence type="ECO:0000256" key="2">
    <source>
        <dbReference type="ARBA" id="ARBA00007441"/>
    </source>
</evidence>
<evidence type="ECO:0000256" key="7">
    <source>
        <dbReference type="SAM" id="SignalP"/>
    </source>
</evidence>
<evidence type="ECO:0000256" key="5">
    <source>
        <dbReference type="ARBA" id="ARBA00022898"/>
    </source>
</evidence>
<feature type="region of interest" description="Disordered" evidence="6">
    <location>
        <begin position="361"/>
        <end position="387"/>
    </location>
</feature>
<dbReference type="InterPro" id="IPR015424">
    <property type="entry name" value="PyrdxlP-dep_Trfase"/>
</dbReference>
<dbReference type="PANTHER" id="PTHR42790">
    <property type="entry name" value="AMINOTRANSFERASE"/>
    <property type="match status" value="1"/>
</dbReference>
<feature type="domain" description="Aminotransferase class I/classII large" evidence="8">
    <location>
        <begin position="178"/>
        <end position="464"/>
    </location>
</feature>
<sequence>MNFLFCPATSRAAFIIFFFFKKMAANKCAIGSLIPKFSYGHQQDTNLKIKYPNRKPTEAKAPKNEYPPKLAPVDLSHHFSVVARNRVGSDVKKFYKYFAIPGIHNLAGGLPHPSYFPYDTLEAAVALPTRIDPSTADGPSTVAEGDEILVSTLPPTARLTIPKESNNTNPTTRIDLTTALQYGTAQGYPPLFSFIRQFVRENLHPNIPYTGGPEVILTCGATDGFSKTIEALTNVWDENRDWIRDRECILCEEFVYMNAIQTVKPRGINVVTVAMDSDGMMVDGDRGLKHILESWDFSRGKRPHLMYTVTIGQNPTGTVLPLPRRRDLYSLCQKYDIIIVEDDPYWHLQYPSAGPELEAHFRGSSSLKSRPQPHSNHADTTLAPNYNTHGKTSGYPFLDSLIPSYLSIDTDGRVIRLDTFSKIIAPGCRLGWLTAQPKIVERILYITETSTQQPSGFVQAMVAGLIMGGGGGGKKDELDRVGEEGCSGDAAGGRQSGTWKMEGWVRWLEGLRDGYEWRMRTMCTILEEGRSIIEQTPSAGTSRSHHSYYDSDSDEDDEDDWQLLRKTPLYSFQFPRGGMFVWVRMCFETHQLWSCEGVSAERLSAALWKHLTKKPYLCLVAPGAMFNPAGGGNGQRGGSDESFRYFRLCFAPMQEGDVAVSAKGFVEGCRNFWLRGVLEDDDDDDM</sequence>
<dbReference type="AlphaFoldDB" id="A0A8H7ZBK7"/>
<comment type="similarity">
    <text evidence="2">Belongs to the class-I pyridoxal-phosphate-dependent aminotransferase family.</text>
</comment>
<dbReference type="InterPro" id="IPR050859">
    <property type="entry name" value="Class-I_PLP-dep_aminotransf"/>
</dbReference>
<evidence type="ECO:0000256" key="4">
    <source>
        <dbReference type="ARBA" id="ARBA00022679"/>
    </source>
</evidence>
<dbReference type="InterPro" id="IPR015421">
    <property type="entry name" value="PyrdxlP-dep_Trfase_major"/>
</dbReference>
<evidence type="ECO:0000259" key="8">
    <source>
        <dbReference type="Pfam" id="PF00155"/>
    </source>
</evidence>
<evidence type="ECO:0000313" key="10">
    <source>
        <dbReference type="Proteomes" id="UP000670092"/>
    </source>
</evidence>
<keyword evidence="4 9" id="KW-0808">Transferase</keyword>
<evidence type="ECO:0000256" key="1">
    <source>
        <dbReference type="ARBA" id="ARBA00001933"/>
    </source>
</evidence>
<dbReference type="Proteomes" id="UP000670092">
    <property type="component" value="Unassembled WGS sequence"/>
</dbReference>
<feature type="compositionally biased region" description="Polar residues" evidence="6">
    <location>
        <begin position="363"/>
        <end position="387"/>
    </location>
</feature>
<dbReference type="InterPro" id="IPR004839">
    <property type="entry name" value="Aminotransferase_I/II_large"/>
</dbReference>
<keyword evidence="7" id="KW-0732">Signal</keyword>
<comment type="cofactor">
    <cofactor evidence="1">
        <name>pyridoxal 5'-phosphate</name>
        <dbReference type="ChEBI" id="CHEBI:597326"/>
    </cofactor>
</comment>